<sequence length="79" mass="8705">MTVVFIHLKVTPSKISSALNEIKKIDYIKEAYVVTGDYDIIAKLETPDASLASKIIIEKILKIDGVERSSSSIVLPQTD</sequence>
<reference evidence="2" key="2">
    <citation type="journal article" date="2022" name="Nat. Microbiol.">
        <title>A closed Candidatus Odinarchaeum chromosome exposes Asgard archaeal viruses.</title>
        <authorList>
            <person name="Tamarit D."/>
            <person name="Caceres E.F."/>
            <person name="Krupovic M."/>
            <person name="Nijland R."/>
            <person name="Eme L."/>
            <person name="Robinson N.P."/>
            <person name="Ettema T.J.G."/>
        </authorList>
    </citation>
    <scope>NUCLEOTIDE SEQUENCE</scope>
    <source>
        <strain evidence="2">LCB_4</strain>
    </source>
</reference>
<evidence type="ECO:0000313" key="3">
    <source>
        <dbReference type="Proteomes" id="UP000186851"/>
    </source>
</evidence>
<name>A0AAF0D1F1_ODILC</name>
<evidence type="ECO:0000259" key="1">
    <source>
        <dbReference type="Pfam" id="PF01037"/>
    </source>
</evidence>
<dbReference type="Gene3D" id="3.30.70.920">
    <property type="match status" value="1"/>
</dbReference>
<evidence type="ECO:0000313" key="2">
    <source>
        <dbReference type="EMBL" id="WEU39914.1"/>
    </source>
</evidence>
<dbReference type="InterPro" id="IPR019887">
    <property type="entry name" value="Tscrpt_reg_AsnC/Lrp_C"/>
</dbReference>
<dbReference type="Proteomes" id="UP000186851">
    <property type="component" value="Chromosome"/>
</dbReference>
<accession>A0AAF0D1F1</accession>
<dbReference type="KEGG" id="oyw:OdinLCB4_005440"/>
<protein>
    <submittedName>
        <fullName evidence="2">Lrp/AsnC ligand binding domain-containing protein</fullName>
    </submittedName>
</protein>
<gene>
    <name evidence="2" type="ORF">OdinLCB4_005440</name>
</gene>
<dbReference type="AlphaFoldDB" id="A0AAF0D1F1"/>
<feature type="domain" description="Transcription regulator AsnC/Lrp ligand binding" evidence="1">
    <location>
        <begin position="6"/>
        <end position="75"/>
    </location>
</feature>
<reference evidence="2" key="1">
    <citation type="journal article" date="2017" name="Nature">
        <title>Asgard archaea illuminate the origin of eukaryotic cellular complexity.</title>
        <authorList>
            <person name="Zaremba-Niedzwiedzka K."/>
            <person name="Caceres E.F."/>
            <person name="Saw J.H."/>
            <person name="Backstrom D."/>
            <person name="Juzokaite L."/>
            <person name="Vancaester E."/>
            <person name="Seitz K.W."/>
            <person name="Anantharaman K."/>
            <person name="Starnawski P."/>
            <person name="Kjeldsen K.U."/>
            <person name="Scott M.B."/>
            <person name="Nunoura T."/>
            <person name="Banfield J.F."/>
            <person name="Schramm A."/>
            <person name="Baker B.J."/>
            <person name="Spang A."/>
            <person name="Ettema T.J.G."/>
        </authorList>
    </citation>
    <scope>NUCLEOTIDE SEQUENCE</scope>
    <source>
        <strain evidence="2">LCB_4</strain>
    </source>
</reference>
<proteinExistence type="predicted"/>
<dbReference type="SUPFAM" id="SSF54909">
    <property type="entry name" value="Dimeric alpha+beta barrel"/>
    <property type="match status" value="1"/>
</dbReference>
<dbReference type="Pfam" id="PF01037">
    <property type="entry name" value="AsnC_trans_reg"/>
    <property type="match status" value="1"/>
</dbReference>
<dbReference type="InterPro" id="IPR011008">
    <property type="entry name" value="Dimeric_a/b-barrel"/>
</dbReference>
<dbReference type="EMBL" id="CP091871">
    <property type="protein sequence ID" value="WEU39914.1"/>
    <property type="molecule type" value="Genomic_DNA"/>
</dbReference>
<organism evidence="2 3">
    <name type="scientific">Odinarchaeota yellowstonii (strain LCB_4)</name>
    <dbReference type="NCBI Taxonomy" id="1841599"/>
    <lineage>
        <taxon>Archaea</taxon>
        <taxon>Promethearchaeati</taxon>
        <taxon>Candidatus Odinarchaeota</taxon>
        <taxon>Candidatus Odinarchaeia</taxon>
        <taxon>Candidatus Odinarchaeales</taxon>
        <taxon>Candidatus Odinarchaeaceae</taxon>
        <taxon>Candidatus Odinarchaeum</taxon>
    </lineage>
</organism>